<evidence type="ECO:0000313" key="7">
    <source>
        <dbReference type="WBParaSite" id="SPAL_0000312600.1"/>
    </source>
</evidence>
<dbReference type="Pfam" id="PF13639">
    <property type="entry name" value="zf-RING_2"/>
    <property type="match status" value="1"/>
</dbReference>
<dbReference type="AlphaFoldDB" id="A0A0N5BAR1"/>
<dbReference type="PROSITE" id="PS50089">
    <property type="entry name" value="ZF_RING_2"/>
    <property type="match status" value="1"/>
</dbReference>
<evidence type="ECO:0000256" key="3">
    <source>
        <dbReference type="PROSITE-ProRule" id="PRU00175"/>
    </source>
</evidence>
<dbReference type="GO" id="GO:0016567">
    <property type="term" value="P:protein ubiquitination"/>
    <property type="evidence" value="ECO:0007669"/>
    <property type="project" value="InterPro"/>
</dbReference>
<dbReference type="SUPFAM" id="SSF57850">
    <property type="entry name" value="RING/U-box"/>
    <property type="match status" value="1"/>
</dbReference>
<dbReference type="InterPro" id="IPR037381">
    <property type="entry name" value="RFWD3"/>
</dbReference>
<keyword evidence="2" id="KW-0862">Zinc</keyword>
<accession>A0A0N5BAR1</accession>
<keyword evidence="6" id="KW-1185">Reference proteome</keyword>
<dbReference type="InterPro" id="IPR001841">
    <property type="entry name" value="Znf_RING"/>
</dbReference>
<feature type="compositionally biased region" description="Basic and acidic residues" evidence="4">
    <location>
        <begin position="83"/>
        <end position="96"/>
    </location>
</feature>
<sequence>MLFKCFICVKPYNSKEHALYSTKCGHVMGKSCLKNWARKNGDEGRFDCPICREHLLINDCRQIFNLPLELLITKSKILDTNKNKSEKQLNEGDRKRNIYSSSKIPLNKPTKKADESKKHSLKGPYNPVFDAHPVKKLRIDRYTNKTINSDKIQFNRSEEENKKSPICIDGNSTSEVEHTKHSRNNTNVIFEPLYQALKRYETEKES</sequence>
<dbReference type="Gene3D" id="3.30.40.10">
    <property type="entry name" value="Zinc/RING finger domain, C3HC4 (zinc finger)"/>
    <property type="match status" value="1"/>
</dbReference>
<feature type="domain" description="RING-type" evidence="5">
    <location>
        <begin position="5"/>
        <end position="52"/>
    </location>
</feature>
<dbReference type="GO" id="GO:0036297">
    <property type="term" value="P:interstrand cross-link repair"/>
    <property type="evidence" value="ECO:0007669"/>
    <property type="project" value="InterPro"/>
</dbReference>
<name>A0A0N5BAR1_STREA</name>
<keyword evidence="1 3" id="KW-0479">Metal-binding</keyword>
<protein>
    <submittedName>
        <fullName evidence="7">RING-type domain-containing protein</fullName>
    </submittedName>
</protein>
<reference evidence="7" key="1">
    <citation type="submission" date="2017-02" db="UniProtKB">
        <authorList>
            <consortium name="WormBaseParasite"/>
        </authorList>
    </citation>
    <scope>IDENTIFICATION</scope>
</reference>
<evidence type="ECO:0000313" key="6">
    <source>
        <dbReference type="Proteomes" id="UP000046392"/>
    </source>
</evidence>
<dbReference type="WBParaSite" id="SPAL_0000312600.1">
    <property type="protein sequence ID" value="SPAL_0000312600.1"/>
    <property type="gene ID" value="SPAL_0000312600"/>
</dbReference>
<dbReference type="Proteomes" id="UP000046392">
    <property type="component" value="Unplaced"/>
</dbReference>
<proteinExistence type="predicted"/>
<evidence type="ECO:0000256" key="1">
    <source>
        <dbReference type="ARBA" id="ARBA00022771"/>
    </source>
</evidence>
<dbReference type="InterPro" id="IPR013083">
    <property type="entry name" value="Znf_RING/FYVE/PHD"/>
</dbReference>
<evidence type="ECO:0000259" key="5">
    <source>
        <dbReference type="PROSITE" id="PS50089"/>
    </source>
</evidence>
<dbReference type="GO" id="GO:0005634">
    <property type="term" value="C:nucleus"/>
    <property type="evidence" value="ECO:0007669"/>
    <property type="project" value="InterPro"/>
</dbReference>
<dbReference type="PANTHER" id="PTHR16047:SF7">
    <property type="entry name" value="E3 UBIQUITIN-PROTEIN LIGASE RFWD3"/>
    <property type="match status" value="1"/>
</dbReference>
<organism evidence="6 7">
    <name type="scientific">Strongyloides papillosus</name>
    <name type="common">Intestinal threadworm</name>
    <dbReference type="NCBI Taxonomy" id="174720"/>
    <lineage>
        <taxon>Eukaryota</taxon>
        <taxon>Metazoa</taxon>
        <taxon>Ecdysozoa</taxon>
        <taxon>Nematoda</taxon>
        <taxon>Chromadorea</taxon>
        <taxon>Rhabditida</taxon>
        <taxon>Tylenchina</taxon>
        <taxon>Panagrolaimomorpha</taxon>
        <taxon>Strongyloidoidea</taxon>
        <taxon>Strongyloididae</taxon>
        <taxon>Strongyloides</taxon>
    </lineage>
</organism>
<dbReference type="GO" id="GO:0008270">
    <property type="term" value="F:zinc ion binding"/>
    <property type="evidence" value="ECO:0007669"/>
    <property type="project" value="UniProtKB-KW"/>
</dbReference>
<keyword evidence="1 3" id="KW-0863">Zinc-finger</keyword>
<evidence type="ECO:0000256" key="2">
    <source>
        <dbReference type="ARBA" id="ARBA00022833"/>
    </source>
</evidence>
<dbReference type="GO" id="GO:0004842">
    <property type="term" value="F:ubiquitin-protein transferase activity"/>
    <property type="evidence" value="ECO:0007669"/>
    <property type="project" value="InterPro"/>
</dbReference>
<evidence type="ECO:0000256" key="4">
    <source>
        <dbReference type="SAM" id="MobiDB-lite"/>
    </source>
</evidence>
<dbReference type="PANTHER" id="PTHR16047">
    <property type="entry name" value="RFWD3 PROTEIN"/>
    <property type="match status" value="1"/>
</dbReference>
<feature type="region of interest" description="Disordered" evidence="4">
    <location>
        <begin position="83"/>
        <end position="127"/>
    </location>
</feature>